<evidence type="ECO:0000313" key="4">
    <source>
        <dbReference type="Proteomes" id="UP000582837"/>
    </source>
</evidence>
<reference evidence="3 4" key="1">
    <citation type="submission" date="2020-08" db="EMBL/GenBank/DDBJ databases">
        <title>Genomic Encyclopedia of Type Strains, Phase IV (KMG-IV): sequencing the most valuable type-strain genomes for metagenomic binning, comparative biology and taxonomic classification.</title>
        <authorList>
            <person name="Goeker M."/>
        </authorList>
    </citation>
    <scope>NUCLEOTIDE SEQUENCE [LARGE SCALE GENOMIC DNA]</scope>
    <source>
        <strain evidence="3 4">DSM 29007</strain>
    </source>
</reference>
<comment type="similarity">
    <text evidence="1">Belongs to the phD/YefM antitoxin family.</text>
</comment>
<proteinExistence type="inferred from homology"/>
<evidence type="ECO:0000313" key="3">
    <source>
        <dbReference type="EMBL" id="MBB6071862.1"/>
    </source>
</evidence>
<accession>A0A841H1J9</accession>
<organism evidence="3 4">
    <name type="scientific">Longimicrobium terrae</name>
    <dbReference type="NCBI Taxonomy" id="1639882"/>
    <lineage>
        <taxon>Bacteria</taxon>
        <taxon>Pseudomonadati</taxon>
        <taxon>Gemmatimonadota</taxon>
        <taxon>Longimicrobiia</taxon>
        <taxon>Longimicrobiales</taxon>
        <taxon>Longimicrobiaceae</taxon>
        <taxon>Longimicrobium</taxon>
    </lineage>
</organism>
<keyword evidence="4" id="KW-1185">Reference proteome</keyword>
<sequence length="144" mass="16055">MDIAPYVWAEDAWEFVEARERLDQILDLAARQQPQRIRRGEREVVVMDVDAYAALKDAADQALPPPPVQRDVCTCSGRTLLGALRASPWRDALEGGDWPWSWNWLTREWDSLPPLGSLPDATRPDEAAAAAGSFLDAMQKSPLA</sequence>
<dbReference type="AlphaFoldDB" id="A0A841H1J9"/>
<dbReference type="EMBL" id="JACHIA010000011">
    <property type="protein sequence ID" value="MBB6071862.1"/>
    <property type="molecule type" value="Genomic_DNA"/>
</dbReference>
<dbReference type="RefSeq" id="WP_170035314.1">
    <property type="nucleotide sequence ID" value="NZ_JABDTL010000001.1"/>
</dbReference>
<name>A0A841H1J9_9BACT</name>
<dbReference type="Gene3D" id="3.40.1620.10">
    <property type="entry name" value="YefM-like domain"/>
    <property type="match status" value="1"/>
</dbReference>
<dbReference type="Proteomes" id="UP000582837">
    <property type="component" value="Unassembled WGS sequence"/>
</dbReference>
<comment type="caution">
    <text evidence="3">The sequence shown here is derived from an EMBL/GenBank/DDBJ whole genome shotgun (WGS) entry which is preliminary data.</text>
</comment>
<dbReference type="InterPro" id="IPR036165">
    <property type="entry name" value="YefM-like_sf"/>
</dbReference>
<gene>
    <name evidence="3" type="ORF">HNQ61_003522</name>
</gene>
<evidence type="ECO:0000256" key="2">
    <source>
        <dbReference type="SAM" id="MobiDB-lite"/>
    </source>
</evidence>
<evidence type="ECO:0000256" key="1">
    <source>
        <dbReference type="ARBA" id="ARBA00009981"/>
    </source>
</evidence>
<feature type="region of interest" description="Disordered" evidence="2">
    <location>
        <begin position="116"/>
        <end position="144"/>
    </location>
</feature>
<evidence type="ECO:0008006" key="5">
    <source>
        <dbReference type="Google" id="ProtNLM"/>
    </source>
</evidence>
<protein>
    <recommendedName>
        <fullName evidence="5">Antitoxin</fullName>
    </recommendedName>
</protein>
<dbReference type="SUPFAM" id="SSF143120">
    <property type="entry name" value="YefM-like"/>
    <property type="match status" value="1"/>
</dbReference>